<reference evidence="7 8" key="2">
    <citation type="submission" date="2018-08" db="EMBL/GenBank/DDBJ databases">
        <title>A genome reference for cultivated species of the human gut microbiota.</title>
        <authorList>
            <person name="Zou Y."/>
            <person name="Xue W."/>
            <person name="Luo G."/>
        </authorList>
    </citation>
    <scope>NUCLEOTIDE SEQUENCE [LARGE SCALE GENOMIC DNA]</scope>
    <source>
        <strain evidence="5 8">AM23-23</strain>
        <strain evidence="4 7">TF10-3AC</strain>
    </source>
</reference>
<dbReference type="InterPro" id="IPR016181">
    <property type="entry name" value="Acyl_CoA_acyltransferase"/>
</dbReference>
<dbReference type="EMBL" id="QRHQ01000026">
    <property type="protein sequence ID" value="RHF88480.1"/>
    <property type="molecule type" value="Genomic_DNA"/>
</dbReference>
<proteinExistence type="predicted"/>
<reference evidence="2" key="3">
    <citation type="journal article" date="2021" name="PeerJ">
        <title>Extensive microbial diversity within the chicken gut microbiome revealed by metagenomics and culture.</title>
        <authorList>
            <person name="Gilroy R."/>
            <person name="Ravi A."/>
            <person name="Getino M."/>
            <person name="Pursley I."/>
            <person name="Horton D.L."/>
            <person name="Alikhan N.F."/>
            <person name="Baker D."/>
            <person name="Gharbi K."/>
            <person name="Hall N."/>
            <person name="Watson M."/>
            <person name="Adriaenssens E.M."/>
            <person name="Foster-Nyarko E."/>
            <person name="Jarju S."/>
            <person name="Secka A."/>
            <person name="Antonio M."/>
            <person name="Oren A."/>
            <person name="Chaudhuri R.R."/>
            <person name="La Ragione R."/>
            <person name="Hildebrand F."/>
            <person name="Pallen M.J."/>
        </authorList>
    </citation>
    <scope>NUCLEOTIDE SEQUENCE</scope>
    <source>
        <strain evidence="2">9794</strain>
    </source>
</reference>
<gene>
    <name evidence="3" type="ORF">BHV76_09760</name>
    <name evidence="5" type="ORF">DW653_12285</name>
    <name evidence="4" type="ORF">DXD04_07965</name>
    <name evidence="2" type="ORF">K8V40_01580</name>
</gene>
<organism evidence="5 8">
    <name type="scientific">Phocaeicola plebeius</name>
    <dbReference type="NCBI Taxonomy" id="310297"/>
    <lineage>
        <taxon>Bacteria</taxon>
        <taxon>Pseudomonadati</taxon>
        <taxon>Bacteroidota</taxon>
        <taxon>Bacteroidia</taxon>
        <taxon>Bacteroidales</taxon>
        <taxon>Bacteroidaceae</taxon>
        <taxon>Phocaeicola</taxon>
    </lineage>
</organism>
<sequence length="178" mass="20714">MLQFTPLQTTDKDYSFVENLLHESFPEAERRDDVAQRDNVDNCAAFTCYLISDDELLVGLITVWKFAGFSYVEHLATSPSVRNKGYGRKIMEVLQQQFPGVIILEVEKPVDEWSRRRIGFYQRCGFSLCEKEYVQPSYRKGGETLPMFLMYAGTETIDKEFESIRDEIYRKVYGVESV</sequence>
<dbReference type="EMBL" id="QSQT01000012">
    <property type="protein sequence ID" value="RGK56170.1"/>
    <property type="molecule type" value="Genomic_DNA"/>
</dbReference>
<accession>A0A1Q6GBF3</accession>
<dbReference type="InterPro" id="IPR000182">
    <property type="entry name" value="GNAT_dom"/>
</dbReference>
<reference evidence="3 6" key="1">
    <citation type="journal article" date="2016" name="Nat. Biotechnol.">
        <title>Measurement of bacterial replication rates in microbial communities.</title>
        <authorList>
            <person name="Brown C.T."/>
            <person name="Olm M.R."/>
            <person name="Thomas B.C."/>
            <person name="Banfield J.F."/>
        </authorList>
    </citation>
    <scope>NUCLEOTIDE SEQUENCE [LARGE SCALE GENOMIC DNA]</scope>
    <source>
        <strain evidence="3">45_130</strain>
    </source>
</reference>
<dbReference type="PROSITE" id="PS51186">
    <property type="entry name" value="GNAT"/>
    <property type="match status" value="1"/>
</dbReference>
<dbReference type="Proteomes" id="UP000722357">
    <property type="component" value="Unassembled WGS sequence"/>
</dbReference>
<reference evidence="2" key="4">
    <citation type="submission" date="2021-09" db="EMBL/GenBank/DDBJ databases">
        <authorList>
            <person name="Gilroy R."/>
        </authorList>
    </citation>
    <scope>NUCLEOTIDE SEQUENCE</scope>
    <source>
        <strain evidence="2">9794</strain>
    </source>
</reference>
<dbReference type="RefSeq" id="WP_117672425.1">
    <property type="nucleotide sequence ID" value="NZ_CABOGR010000012.1"/>
</dbReference>
<dbReference type="Gene3D" id="3.40.630.30">
    <property type="match status" value="1"/>
</dbReference>
<name>A0A1Q6GBF3_9BACT</name>
<dbReference type="Pfam" id="PF00583">
    <property type="entry name" value="Acetyltransf_1"/>
    <property type="match status" value="1"/>
</dbReference>
<dbReference type="Proteomes" id="UP000260862">
    <property type="component" value="Unassembled WGS sequence"/>
</dbReference>
<dbReference type="CDD" id="cd04301">
    <property type="entry name" value="NAT_SF"/>
    <property type="match status" value="1"/>
</dbReference>
<dbReference type="GO" id="GO:0016747">
    <property type="term" value="F:acyltransferase activity, transferring groups other than amino-acyl groups"/>
    <property type="evidence" value="ECO:0007669"/>
    <property type="project" value="InterPro"/>
</dbReference>
<dbReference type="EMBL" id="DYWE01000018">
    <property type="protein sequence ID" value="HJF80331.1"/>
    <property type="molecule type" value="Genomic_DNA"/>
</dbReference>
<dbReference type="SUPFAM" id="SSF55729">
    <property type="entry name" value="Acyl-CoA N-acyltransferases (Nat)"/>
    <property type="match status" value="1"/>
</dbReference>
<evidence type="ECO:0000313" key="7">
    <source>
        <dbReference type="Proteomes" id="UP000260862"/>
    </source>
</evidence>
<keyword evidence="5" id="KW-0808">Transferase</keyword>
<dbReference type="Proteomes" id="UP000186685">
    <property type="component" value="Unassembled WGS sequence"/>
</dbReference>
<evidence type="ECO:0000313" key="6">
    <source>
        <dbReference type="Proteomes" id="UP000186685"/>
    </source>
</evidence>
<protein>
    <submittedName>
        <fullName evidence="5">GNAT family N-acetyltransferase</fullName>
    </submittedName>
</protein>
<comment type="caution">
    <text evidence="5">The sequence shown here is derived from an EMBL/GenBank/DDBJ whole genome shotgun (WGS) entry which is preliminary data.</text>
</comment>
<evidence type="ECO:0000313" key="2">
    <source>
        <dbReference type="EMBL" id="HJF80331.1"/>
    </source>
</evidence>
<dbReference type="EMBL" id="MNQR01000031">
    <property type="protein sequence ID" value="OKZ08416.1"/>
    <property type="molecule type" value="Genomic_DNA"/>
</dbReference>
<dbReference type="AlphaFoldDB" id="A0A1Q6GBF3"/>
<evidence type="ECO:0000313" key="4">
    <source>
        <dbReference type="EMBL" id="RGK56170.1"/>
    </source>
</evidence>
<feature type="domain" description="N-acetyltransferase" evidence="1">
    <location>
        <begin position="2"/>
        <end position="152"/>
    </location>
</feature>
<evidence type="ECO:0000313" key="3">
    <source>
        <dbReference type="EMBL" id="OKZ08416.1"/>
    </source>
</evidence>
<dbReference type="Proteomes" id="UP000283485">
    <property type="component" value="Unassembled WGS sequence"/>
</dbReference>
<keyword evidence="7" id="KW-1185">Reference proteome</keyword>
<evidence type="ECO:0000313" key="5">
    <source>
        <dbReference type="EMBL" id="RHF88480.1"/>
    </source>
</evidence>
<evidence type="ECO:0000313" key="8">
    <source>
        <dbReference type="Proteomes" id="UP000283485"/>
    </source>
</evidence>
<evidence type="ECO:0000259" key="1">
    <source>
        <dbReference type="PROSITE" id="PS51186"/>
    </source>
</evidence>